<dbReference type="PRINTS" id="PR00080">
    <property type="entry name" value="SDRFAMILY"/>
</dbReference>
<dbReference type="PANTHER" id="PTHR45458">
    <property type="entry name" value="SHORT-CHAIN DEHYDROGENASE/REDUCTASE SDR"/>
    <property type="match status" value="1"/>
</dbReference>
<dbReference type="Pfam" id="PF00106">
    <property type="entry name" value="adh_short"/>
    <property type="match status" value="1"/>
</dbReference>
<evidence type="ECO:0000256" key="1">
    <source>
        <dbReference type="RuleBase" id="RU000363"/>
    </source>
</evidence>
<dbReference type="EMBL" id="BDFD01000003">
    <property type="protein sequence ID" value="GAV19673.1"/>
    <property type="molecule type" value="Genomic_DNA"/>
</dbReference>
<evidence type="ECO:0000313" key="2">
    <source>
        <dbReference type="EMBL" id="GAV19673.1"/>
    </source>
</evidence>
<dbReference type="STRING" id="1921010.MMIC_P0624"/>
<dbReference type="PRINTS" id="PR00081">
    <property type="entry name" value="GDHRDH"/>
</dbReference>
<evidence type="ECO:0008006" key="4">
    <source>
        <dbReference type="Google" id="ProtNLM"/>
    </source>
</evidence>
<dbReference type="InterPro" id="IPR036291">
    <property type="entry name" value="NAD(P)-bd_dom_sf"/>
</dbReference>
<dbReference type="Proteomes" id="UP000231632">
    <property type="component" value="Unassembled WGS sequence"/>
</dbReference>
<dbReference type="OrthoDB" id="5786478at2"/>
<comment type="caution">
    <text evidence="2">The sequence shown here is derived from an EMBL/GenBank/DDBJ whole genome shotgun (WGS) entry which is preliminary data.</text>
</comment>
<dbReference type="AlphaFoldDB" id="A0A1L8CL86"/>
<sequence length="222" mass="23467">MNVLITGANRGIGLGFVHHYLEQGCHAWACYRSNPGALADLAPEHLHLLQWDVGLDQDPLGDLPEVIDLLINNAGIYGPGKDGQSLSNITADAMLDVFNVDCVGPLRVVQKLADRVITAKGTIANLSSKMGSSDDNSSGGTYAYRAAKAGLVIISKSMAMDLAPHGVHVITLHPGWVATDMTGNNGLINIETSVRGMCAVIATARNFSPGQFIAFDGKVVPY</sequence>
<comment type="similarity">
    <text evidence="1">Belongs to the short-chain dehydrogenases/reductases (SDR) family.</text>
</comment>
<dbReference type="SUPFAM" id="SSF51735">
    <property type="entry name" value="NAD(P)-binding Rossmann-fold domains"/>
    <property type="match status" value="1"/>
</dbReference>
<evidence type="ECO:0000313" key="3">
    <source>
        <dbReference type="Proteomes" id="UP000231632"/>
    </source>
</evidence>
<dbReference type="InterPro" id="IPR002347">
    <property type="entry name" value="SDR_fam"/>
</dbReference>
<dbReference type="GO" id="GO:0016616">
    <property type="term" value="F:oxidoreductase activity, acting on the CH-OH group of donors, NAD or NADP as acceptor"/>
    <property type="evidence" value="ECO:0007669"/>
    <property type="project" value="TreeGrafter"/>
</dbReference>
<keyword evidence="3" id="KW-1185">Reference proteome</keyword>
<proteinExistence type="inferred from homology"/>
<dbReference type="RefSeq" id="WP_072658933.1">
    <property type="nucleotide sequence ID" value="NZ_BDFD01000003.1"/>
</dbReference>
<dbReference type="CDD" id="cd05325">
    <property type="entry name" value="carb_red_sniffer_like_SDR_c"/>
    <property type="match status" value="1"/>
</dbReference>
<name>A0A1L8CL86_9PROT</name>
<protein>
    <recommendedName>
        <fullName evidence="4">C-factor</fullName>
    </recommendedName>
</protein>
<dbReference type="InterPro" id="IPR052184">
    <property type="entry name" value="SDR_enzymes"/>
</dbReference>
<dbReference type="PANTHER" id="PTHR45458:SF1">
    <property type="entry name" value="SHORT CHAIN DEHYDROGENASE"/>
    <property type="match status" value="1"/>
</dbReference>
<gene>
    <name evidence="2" type="ORF">MMIC_P0624</name>
</gene>
<accession>A0A1L8CL86</accession>
<reference evidence="2 3" key="1">
    <citation type="journal article" date="2017" name="Arch. Microbiol.">
        <title>Mariprofundus micogutta sp. nov., a novel iron-oxidizing zetaproteobacterium isolated from a deep-sea hydrothermal field at the Bayonnaise knoll of the Izu-Ogasawara arc, and a description of Mariprofundales ord. nov. and Zetaproteobacteria classis nov.</title>
        <authorList>
            <person name="Makita H."/>
            <person name="Tanaka E."/>
            <person name="Mitsunobu S."/>
            <person name="Miyazaki M."/>
            <person name="Nunoura T."/>
            <person name="Uematsu K."/>
            <person name="Takaki Y."/>
            <person name="Nishi S."/>
            <person name="Shimamura S."/>
            <person name="Takai K."/>
        </authorList>
    </citation>
    <scope>NUCLEOTIDE SEQUENCE [LARGE SCALE GENOMIC DNA]</scope>
    <source>
        <strain evidence="2 3">ET2</strain>
    </source>
</reference>
<dbReference type="Gene3D" id="3.40.50.720">
    <property type="entry name" value="NAD(P)-binding Rossmann-like Domain"/>
    <property type="match status" value="1"/>
</dbReference>
<organism evidence="2 3">
    <name type="scientific">Mariprofundus micogutta</name>
    <dbReference type="NCBI Taxonomy" id="1921010"/>
    <lineage>
        <taxon>Bacteria</taxon>
        <taxon>Pseudomonadati</taxon>
        <taxon>Pseudomonadota</taxon>
        <taxon>Candidatius Mariprofundia</taxon>
        <taxon>Mariprofundales</taxon>
        <taxon>Mariprofundaceae</taxon>
        <taxon>Mariprofundus</taxon>
    </lineage>
</organism>